<comment type="caution">
    <text evidence="1">The sequence shown here is derived from an EMBL/GenBank/DDBJ whole genome shotgun (WGS) entry which is preliminary data.</text>
</comment>
<protein>
    <submittedName>
        <fullName evidence="1">Uncharacterized protein</fullName>
    </submittedName>
</protein>
<reference evidence="1 2" key="1">
    <citation type="submission" date="2019-12" db="EMBL/GenBank/DDBJ databases">
        <authorList>
            <person name="Alioto T."/>
            <person name="Alioto T."/>
            <person name="Gomez Garrido J."/>
        </authorList>
    </citation>
    <scope>NUCLEOTIDE SEQUENCE [LARGE SCALE GENOMIC DNA]</scope>
</reference>
<name>A0A8S0R718_OLEEU</name>
<evidence type="ECO:0000313" key="2">
    <source>
        <dbReference type="Proteomes" id="UP000594638"/>
    </source>
</evidence>
<proteinExistence type="predicted"/>
<dbReference type="AlphaFoldDB" id="A0A8S0R718"/>
<gene>
    <name evidence="1" type="ORF">OLEA9_A119297</name>
</gene>
<dbReference type="Proteomes" id="UP000594638">
    <property type="component" value="Unassembled WGS sequence"/>
</dbReference>
<dbReference type="EMBL" id="CACTIH010002143">
    <property type="protein sequence ID" value="CAA2974083.1"/>
    <property type="molecule type" value="Genomic_DNA"/>
</dbReference>
<accession>A0A8S0R718</accession>
<dbReference type="Gramene" id="OE9A119297T1">
    <property type="protein sequence ID" value="OE9A119297C1"/>
    <property type="gene ID" value="OE9A119297"/>
</dbReference>
<organism evidence="1 2">
    <name type="scientific">Olea europaea subsp. europaea</name>
    <dbReference type="NCBI Taxonomy" id="158383"/>
    <lineage>
        <taxon>Eukaryota</taxon>
        <taxon>Viridiplantae</taxon>
        <taxon>Streptophyta</taxon>
        <taxon>Embryophyta</taxon>
        <taxon>Tracheophyta</taxon>
        <taxon>Spermatophyta</taxon>
        <taxon>Magnoliopsida</taxon>
        <taxon>eudicotyledons</taxon>
        <taxon>Gunneridae</taxon>
        <taxon>Pentapetalae</taxon>
        <taxon>asterids</taxon>
        <taxon>lamiids</taxon>
        <taxon>Lamiales</taxon>
        <taxon>Oleaceae</taxon>
        <taxon>Oleeae</taxon>
        <taxon>Olea</taxon>
    </lineage>
</organism>
<sequence length="93" mass="9847">MLFGVDVMATMMVGDLQVRRRVGMNFVGLIFVVADGKVTVVSRSAVAAVVAIFDECNAGEDELLWCGDGVLVVDSFLLPIGLITGWGGVGWGR</sequence>
<evidence type="ECO:0000313" key="1">
    <source>
        <dbReference type="EMBL" id="CAA2974083.1"/>
    </source>
</evidence>
<keyword evidence="2" id="KW-1185">Reference proteome</keyword>